<evidence type="ECO:0000313" key="2">
    <source>
        <dbReference type="EMBL" id="GJS94880.1"/>
    </source>
</evidence>
<feature type="region of interest" description="Disordered" evidence="1">
    <location>
        <begin position="1"/>
        <end position="23"/>
    </location>
</feature>
<accession>A0ABQ4ZY12</accession>
<evidence type="ECO:0000313" key="3">
    <source>
        <dbReference type="Proteomes" id="UP001151760"/>
    </source>
</evidence>
<evidence type="ECO:0008006" key="4">
    <source>
        <dbReference type="Google" id="ProtNLM"/>
    </source>
</evidence>
<dbReference type="PANTHER" id="PTHR11439:SF496">
    <property type="entry name" value="RNA-DIRECTED DNA POLYMERASE"/>
    <property type="match status" value="1"/>
</dbReference>
<dbReference type="CDD" id="cd09272">
    <property type="entry name" value="RNase_HI_RT_Ty1"/>
    <property type="match status" value="1"/>
</dbReference>
<comment type="caution">
    <text evidence="2">The sequence shown here is derived from an EMBL/GenBank/DDBJ whole genome shotgun (WGS) entry which is preliminary data.</text>
</comment>
<organism evidence="2 3">
    <name type="scientific">Tanacetum coccineum</name>
    <dbReference type="NCBI Taxonomy" id="301880"/>
    <lineage>
        <taxon>Eukaryota</taxon>
        <taxon>Viridiplantae</taxon>
        <taxon>Streptophyta</taxon>
        <taxon>Embryophyta</taxon>
        <taxon>Tracheophyta</taxon>
        <taxon>Spermatophyta</taxon>
        <taxon>Magnoliopsida</taxon>
        <taxon>eudicotyledons</taxon>
        <taxon>Gunneridae</taxon>
        <taxon>Pentapetalae</taxon>
        <taxon>asterids</taxon>
        <taxon>campanulids</taxon>
        <taxon>Asterales</taxon>
        <taxon>Asteraceae</taxon>
        <taxon>Asteroideae</taxon>
        <taxon>Anthemideae</taxon>
        <taxon>Anthemidinae</taxon>
        <taxon>Tanacetum</taxon>
    </lineage>
</organism>
<dbReference type="Proteomes" id="UP001151760">
    <property type="component" value="Unassembled WGS sequence"/>
</dbReference>
<evidence type="ECO:0000256" key="1">
    <source>
        <dbReference type="SAM" id="MobiDB-lite"/>
    </source>
</evidence>
<dbReference type="EMBL" id="BQNB010011766">
    <property type="protein sequence ID" value="GJS94880.1"/>
    <property type="molecule type" value="Genomic_DNA"/>
</dbReference>
<proteinExistence type="predicted"/>
<sequence length="212" mass="23709">MDASKCGTIPMQPNVDLSKTQGPSTPADVIRMKRVPYALAVGSIMYAVRCTRPDIAFSHNLKSRYQQNLGESHWIAVKNILKYLRTSWETDQDDLRSWTGYVFMMNGGAVDWKSFKQSTTAMSSMEAEYISSSKASIEAIWIGKFISRLGVVPNNDRPMDMYCENTGAITIADEPNVQKDNNLADPFTKPMSCTKHVEHARNIGLRPAGSFM</sequence>
<keyword evidence="3" id="KW-1185">Reference proteome</keyword>
<gene>
    <name evidence="2" type="ORF">Tco_0801848</name>
</gene>
<name>A0ABQ4ZY12_9ASTR</name>
<reference evidence="2" key="2">
    <citation type="submission" date="2022-01" db="EMBL/GenBank/DDBJ databases">
        <authorList>
            <person name="Yamashiro T."/>
            <person name="Shiraishi A."/>
            <person name="Satake H."/>
            <person name="Nakayama K."/>
        </authorList>
    </citation>
    <scope>NUCLEOTIDE SEQUENCE</scope>
</reference>
<reference evidence="2" key="1">
    <citation type="journal article" date="2022" name="Int. J. Mol. Sci.">
        <title>Draft Genome of Tanacetum Coccineum: Genomic Comparison of Closely Related Tanacetum-Family Plants.</title>
        <authorList>
            <person name="Yamashiro T."/>
            <person name="Shiraishi A."/>
            <person name="Nakayama K."/>
            <person name="Satake H."/>
        </authorList>
    </citation>
    <scope>NUCLEOTIDE SEQUENCE</scope>
</reference>
<protein>
    <recommendedName>
        <fullName evidence="4">Retrotransposon protein, putative, Ty1-copia subclass</fullName>
    </recommendedName>
</protein>
<dbReference type="PANTHER" id="PTHR11439">
    <property type="entry name" value="GAG-POL-RELATED RETROTRANSPOSON"/>
    <property type="match status" value="1"/>
</dbReference>